<sequence>MELPSINIIFKNKANTAIERGERGIVALVLKDAVPSTNPFVVKNENDIIDGLADANKEQIKLALIGGENPPKKVIVYVVPADAADFSTALNYLETVKFDYLAIPDVDKTDAIVTWIKQLRDDKDIKVKVVLPHTAADYEGVINFDTDNIAAFGKTYTTAKYCSRIAGLLAGTPLKMSATYSVLSEVEDVPHLTKDDGDKAVSEGKLIIINDGEKCKIGRAVNSLTTIDTNKGEDFKKILIVDKSDMWHDDVKRTVGDFYLGKYPNNYDNKILLISAIQAYNDQLVLEGLLDGSLADYNKVSIDISAQEDYLKSIGEDTGSMKEQQIKEANTKDKVFLMSNLKWTDAMEDFNINVII</sequence>
<protein>
    <submittedName>
        <fullName evidence="4">Phage tail sheath subtilisin-like domain-containing protein</fullName>
    </submittedName>
</protein>
<gene>
    <name evidence="4" type="ORF">ACJDT4_00395</name>
</gene>
<evidence type="ECO:0000313" key="5">
    <source>
        <dbReference type="Proteomes" id="UP001623592"/>
    </source>
</evidence>
<comment type="similarity">
    <text evidence="1">Belongs to the myoviridae tail sheath protein family.</text>
</comment>
<name>A0ABW8TD08_9CLOT</name>
<dbReference type="InterPro" id="IPR035089">
    <property type="entry name" value="Phage_sheath_subtilisin"/>
</dbReference>
<dbReference type="Pfam" id="PF17482">
    <property type="entry name" value="Phage_sheath_1C"/>
    <property type="match status" value="1"/>
</dbReference>
<organism evidence="4 5">
    <name type="scientific">Clostridium neuense</name>
    <dbReference type="NCBI Taxonomy" id="1728934"/>
    <lineage>
        <taxon>Bacteria</taxon>
        <taxon>Bacillati</taxon>
        <taxon>Bacillota</taxon>
        <taxon>Clostridia</taxon>
        <taxon>Eubacteriales</taxon>
        <taxon>Clostridiaceae</taxon>
        <taxon>Clostridium</taxon>
    </lineage>
</organism>
<evidence type="ECO:0000313" key="4">
    <source>
        <dbReference type="EMBL" id="MFL0248864.1"/>
    </source>
</evidence>
<keyword evidence="5" id="KW-1185">Reference proteome</keyword>
<dbReference type="EMBL" id="JBJIAA010000001">
    <property type="protein sequence ID" value="MFL0248864.1"/>
    <property type="molecule type" value="Genomic_DNA"/>
</dbReference>
<dbReference type="RefSeq" id="WP_406785543.1">
    <property type="nucleotide sequence ID" value="NZ_JBJIAA010000001.1"/>
</dbReference>
<comment type="caution">
    <text evidence="4">The sequence shown here is derived from an EMBL/GenBank/DDBJ whole genome shotgun (WGS) entry which is preliminary data.</text>
</comment>
<dbReference type="InterPro" id="IPR020287">
    <property type="entry name" value="Tail_sheath_C"/>
</dbReference>
<evidence type="ECO:0000256" key="1">
    <source>
        <dbReference type="ARBA" id="ARBA00008005"/>
    </source>
</evidence>
<evidence type="ECO:0000259" key="3">
    <source>
        <dbReference type="Pfam" id="PF17482"/>
    </source>
</evidence>
<reference evidence="4 5" key="1">
    <citation type="submission" date="2024-11" db="EMBL/GenBank/DDBJ databases">
        <authorList>
            <person name="Heng Y.C."/>
            <person name="Lim A.C.H."/>
            <person name="Lee J.K.Y."/>
            <person name="Kittelmann S."/>
        </authorList>
    </citation>
    <scope>NUCLEOTIDE SEQUENCE [LARGE SCALE GENOMIC DNA]</scope>
    <source>
        <strain evidence="4 5">WILCCON 0114</strain>
    </source>
</reference>
<dbReference type="Gene3D" id="3.40.50.11790">
    <property type="match status" value="1"/>
</dbReference>
<dbReference type="Proteomes" id="UP001623592">
    <property type="component" value="Unassembled WGS sequence"/>
</dbReference>
<proteinExistence type="inferred from homology"/>
<accession>A0ABW8TD08</accession>
<dbReference type="Pfam" id="PF04984">
    <property type="entry name" value="Phage_sheath_1"/>
    <property type="match status" value="1"/>
</dbReference>
<feature type="domain" description="Tail sheath protein C-terminal" evidence="3">
    <location>
        <begin position="231"/>
        <end position="354"/>
    </location>
</feature>
<evidence type="ECO:0000259" key="2">
    <source>
        <dbReference type="Pfam" id="PF04984"/>
    </source>
</evidence>
<dbReference type="Gene3D" id="3.30.1370.220">
    <property type="match status" value="1"/>
</dbReference>
<feature type="domain" description="Tail sheath protein subtilisin-like" evidence="2">
    <location>
        <begin position="82"/>
        <end position="223"/>
    </location>
</feature>